<proteinExistence type="predicted"/>
<dbReference type="Proteomes" id="UP000198157">
    <property type="component" value="Unassembled WGS sequence"/>
</dbReference>
<feature type="transmembrane region" description="Helical" evidence="1">
    <location>
        <begin position="72"/>
        <end position="92"/>
    </location>
</feature>
<accession>A0A246HMH4</accession>
<evidence type="ECO:0000313" key="3">
    <source>
        <dbReference type="Proteomes" id="UP000198157"/>
    </source>
</evidence>
<evidence type="ECO:0000256" key="1">
    <source>
        <dbReference type="SAM" id="Phobius"/>
    </source>
</evidence>
<feature type="transmembrane region" description="Helical" evidence="1">
    <location>
        <begin position="126"/>
        <end position="147"/>
    </location>
</feature>
<keyword evidence="1" id="KW-0812">Transmembrane</keyword>
<reference evidence="2 3" key="1">
    <citation type="submission" date="2017-06" db="EMBL/GenBank/DDBJ databases">
        <authorList>
            <person name="Kim H.J."/>
            <person name="Triplett B.A."/>
        </authorList>
    </citation>
    <scope>NUCLEOTIDE SEQUENCE [LARGE SCALE GENOMIC DNA]</scope>
    <source>
        <strain evidence="2 3">13146</strain>
    </source>
</reference>
<evidence type="ECO:0008006" key="4">
    <source>
        <dbReference type="Google" id="ProtNLM"/>
    </source>
</evidence>
<name>A0A246HMH4_STEMA</name>
<comment type="caution">
    <text evidence="2">The sequence shown here is derived from an EMBL/GenBank/DDBJ whole genome shotgun (WGS) entry which is preliminary data.</text>
</comment>
<dbReference type="OrthoDB" id="6053225at2"/>
<organism evidence="2 3">
    <name type="scientific">Stenotrophomonas maltophilia</name>
    <name type="common">Pseudomonas maltophilia</name>
    <name type="synonym">Xanthomonas maltophilia</name>
    <dbReference type="NCBI Taxonomy" id="40324"/>
    <lineage>
        <taxon>Bacteria</taxon>
        <taxon>Pseudomonadati</taxon>
        <taxon>Pseudomonadota</taxon>
        <taxon>Gammaproteobacteria</taxon>
        <taxon>Lysobacterales</taxon>
        <taxon>Lysobacteraceae</taxon>
        <taxon>Stenotrophomonas</taxon>
        <taxon>Stenotrophomonas maltophilia group</taxon>
    </lineage>
</organism>
<sequence>MQPDELKHLWNSVGTPTDAQETFALEAWRSHRQRSVQRQLGLFSLWQGLQLVAWLALAVYCGSQWWQQPPLAVMLSALALHAYCIAVIIASITRLHRRRQLQPTQTVVEQSRQLAALRRHTALTELLLGLPWCWLWLAVPVLVAWQAWGVDLGTFAAPWLLASLAAGTLAMLAALILARRWVQRAPASPWLQRAIDALSGRRLARARAELEALRGWEPA</sequence>
<dbReference type="AlphaFoldDB" id="A0A246HMH4"/>
<keyword evidence="1" id="KW-0472">Membrane</keyword>
<feature type="transmembrane region" description="Helical" evidence="1">
    <location>
        <begin position="40"/>
        <end position="60"/>
    </location>
</feature>
<protein>
    <recommendedName>
        <fullName evidence="4">Transmembrane protein</fullName>
    </recommendedName>
</protein>
<feature type="transmembrane region" description="Helical" evidence="1">
    <location>
        <begin position="159"/>
        <end position="178"/>
    </location>
</feature>
<dbReference type="EMBL" id="NIVS01000020">
    <property type="protein sequence ID" value="OWQ53821.1"/>
    <property type="molecule type" value="Genomic_DNA"/>
</dbReference>
<gene>
    <name evidence="2" type="ORF">CEE60_09080</name>
</gene>
<evidence type="ECO:0000313" key="2">
    <source>
        <dbReference type="EMBL" id="OWQ53821.1"/>
    </source>
</evidence>
<keyword evidence="1" id="KW-1133">Transmembrane helix</keyword>